<evidence type="ECO:0000313" key="1">
    <source>
        <dbReference type="EMBL" id="KAA6304094.1"/>
    </source>
</evidence>
<reference evidence="1" key="1">
    <citation type="submission" date="2019-03" db="EMBL/GenBank/DDBJ databases">
        <title>Single cell metagenomics reveals metabolic interactions within the superorganism composed of flagellate Streblomastix strix and complex community of Bacteroidetes bacteria on its surface.</title>
        <authorList>
            <person name="Treitli S.C."/>
            <person name="Kolisko M."/>
            <person name="Husnik F."/>
            <person name="Keeling P."/>
            <person name="Hampl V."/>
        </authorList>
    </citation>
    <scope>NUCLEOTIDE SEQUENCE</scope>
    <source>
        <strain evidence="1">STM</strain>
    </source>
</reference>
<proteinExistence type="predicted"/>
<sequence>TIFKGFEIAETIPTPQQVKTAFNEKQKVKSIDTLKHSFFEMFDDFVKERGAKNDWTF</sequence>
<comment type="caution">
    <text evidence="1">The sequence shown here is derived from an EMBL/GenBank/DDBJ whole genome shotgun (WGS) entry which is preliminary data.</text>
</comment>
<feature type="non-terminal residue" evidence="1">
    <location>
        <position position="1"/>
    </location>
</feature>
<dbReference type="EMBL" id="SNRY01011788">
    <property type="protein sequence ID" value="KAA6304094.1"/>
    <property type="molecule type" value="Genomic_DNA"/>
</dbReference>
<protein>
    <submittedName>
        <fullName evidence="1">Tyrosine recombinase XerC</fullName>
    </submittedName>
</protein>
<dbReference type="AlphaFoldDB" id="A0A5J4P6D6"/>
<organism evidence="1">
    <name type="scientific">termite gut metagenome</name>
    <dbReference type="NCBI Taxonomy" id="433724"/>
    <lineage>
        <taxon>unclassified sequences</taxon>
        <taxon>metagenomes</taxon>
        <taxon>organismal metagenomes</taxon>
    </lineage>
</organism>
<gene>
    <name evidence="1" type="ORF">EZS27_044263</name>
</gene>
<accession>A0A5J4P6D6</accession>
<name>A0A5J4P6D6_9ZZZZ</name>